<name>A0ABY7CML0_9BASI</name>
<organism evidence="1 2">
    <name type="scientific">Puccinia triticina</name>
    <dbReference type="NCBI Taxonomy" id="208348"/>
    <lineage>
        <taxon>Eukaryota</taxon>
        <taxon>Fungi</taxon>
        <taxon>Dikarya</taxon>
        <taxon>Basidiomycota</taxon>
        <taxon>Pucciniomycotina</taxon>
        <taxon>Pucciniomycetes</taxon>
        <taxon>Pucciniales</taxon>
        <taxon>Pucciniaceae</taxon>
        <taxon>Puccinia</taxon>
    </lineage>
</organism>
<accession>A0ABY7CML0</accession>
<dbReference type="GeneID" id="77811668"/>
<proteinExistence type="predicted"/>
<reference evidence="1" key="1">
    <citation type="submission" date="2022-10" db="EMBL/GenBank/DDBJ databases">
        <title>Puccinia triticina Genome sequencing and assembly.</title>
        <authorList>
            <person name="Li C."/>
        </authorList>
    </citation>
    <scope>NUCLEOTIDE SEQUENCE</scope>
    <source>
        <strain evidence="1">Pt15</strain>
    </source>
</reference>
<dbReference type="EMBL" id="CP110427">
    <property type="protein sequence ID" value="WAQ86466.1"/>
    <property type="molecule type" value="Genomic_DNA"/>
</dbReference>
<evidence type="ECO:0000313" key="2">
    <source>
        <dbReference type="Proteomes" id="UP001164743"/>
    </source>
</evidence>
<evidence type="ECO:0000313" key="1">
    <source>
        <dbReference type="EMBL" id="WAQ86466.1"/>
    </source>
</evidence>
<dbReference type="Proteomes" id="UP001164743">
    <property type="component" value="Chromosome 7A"/>
</dbReference>
<protein>
    <submittedName>
        <fullName evidence="1">Uncharacterized protein</fullName>
    </submittedName>
</protein>
<keyword evidence="2" id="KW-1185">Reference proteome</keyword>
<sequence length="105" mass="11689">MFDNTRGHLYELELIASKVLLPLPESMRRYVQPLLAGINQALMSNYHQNLIETDMVLIPNNDPQLLQPSAHLDGRCAAALNQITGLNHSSQFASALNKEKHLVAT</sequence>
<dbReference type="RefSeq" id="XP_053022021.1">
    <property type="nucleotide sequence ID" value="XM_053170773.1"/>
</dbReference>
<gene>
    <name evidence="1" type="ORF">PtA15_7A192</name>
</gene>